<reference evidence="2 3" key="1">
    <citation type="submission" date="2015-07" db="EMBL/GenBank/DDBJ databases">
        <title>The draft genome sequence of Leadbetterella sp. JN14-9.</title>
        <authorList>
            <person name="Liu Y."/>
            <person name="Du J."/>
            <person name="Shao Z."/>
        </authorList>
    </citation>
    <scope>NUCLEOTIDE SEQUENCE [LARGE SCALE GENOMIC DNA]</scope>
    <source>
        <strain evidence="2 3">JN14-9</strain>
    </source>
</reference>
<sequence>MQEQKQRRSWYQKLKLTQKFKLNTALGFVLVALGALILAITGEEMTHHIHAKLHAFVGIVLLLGGLWFCGSGLRYRSQLDAIRIARRNRGGFQKKKKKND</sequence>
<keyword evidence="1" id="KW-0472">Membrane</keyword>
<dbReference type="STRING" id="1605367.AFM12_00615"/>
<gene>
    <name evidence="2" type="ORF">AFM12_00615</name>
</gene>
<dbReference type="Proteomes" id="UP000050454">
    <property type="component" value="Unassembled WGS sequence"/>
</dbReference>
<accession>A0A0P7BPX3</accession>
<comment type="caution">
    <text evidence="2">The sequence shown here is derived from an EMBL/GenBank/DDBJ whole genome shotgun (WGS) entry which is preliminary data.</text>
</comment>
<feature type="transmembrane region" description="Helical" evidence="1">
    <location>
        <begin position="20"/>
        <end position="41"/>
    </location>
</feature>
<keyword evidence="1" id="KW-1133">Transmembrane helix</keyword>
<dbReference type="RefSeq" id="WP_055143135.1">
    <property type="nucleotide sequence ID" value="NZ_JXSZ01000005.1"/>
</dbReference>
<protein>
    <submittedName>
        <fullName evidence="2">Uncharacterized protein</fullName>
    </submittedName>
</protein>
<name>A0A0P7BPX3_9BACT</name>
<dbReference type="AlphaFoldDB" id="A0A0P7BPX3"/>
<keyword evidence="1" id="KW-0812">Transmembrane</keyword>
<organism evidence="2 3">
    <name type="scientific">Jiulongibacter sediminis</name>
    <dbReference type="NCBI Taxonomy" id="1605367"/>
    <lineage>
        <taxon>Bacteria</taxon>
        <taxon>Pseudomonadati</taxon>
        <taxon>Bacteroidota</taxon>
        <taxon>Cytophagia</taxon>
        <taxon>Cytophagales</taxon>
        <taxon>Leadbetterellaceae</taxon>
        <taxon>Jiulongibacter</taxon>
    </lineage>
</organism>
<evidence type="ECO:0000313" key="2">
    <source>
        <dbReference type="EMBL" id="KPM49184.1"/>
    </source>
</evidence>
<evidence type="ECO:0000256" key="1">
    <source>
        <dbReference type="SAM" id="Phobius"/>
    </source>
</evidence>
<evidence type="ECO:0000313" key="3">
    <source>
        <dbReference type="Proteomes" id="UP000050454"/>
    </source>
</evidence>
<proteinExistence type="predicted"/>
<keyword evidence="3" id="KW-1185">Reference proteome</keyword>
<feature type="transmembrane region" description="Helical" evidence="1">
    <location>
        <begin position="53"/>
        <end position="73"/>
    </location>
</feature>
<dbReference type="OrthoDB" id="10010157at2"/>
<dbReference type="EMBL" id="LGTQ01000005">
    <property type="protein sequence ID" value="KPM49184.1"/>
    <property type="molecule type" value="Genomic_DNA"/>
</dbReference>